<organism evidence="1">
    <name type="scientific">marine metagenome</name>
    <dbReference type="NCBI Taxonomy" id="408172"/>
    <lineage>
        <taxon>unclassified sequences</taxon>
        <taxon>metagenomes</taxon>
        <taxon>ecological metagenomes</taxon>
    </lineage>
</organism>
<dbReference type="PANTHER" id="PTHR41913">
    <property type="entry name" value="DUF1684 DOMAIN-CONTAINING PROTEIN"/>
    <property type="match status" value="1"/>
</dbReference>
<evidence type="ECO:0000313" key="1">
    <source>
        <dbReference type="EMBL" id="SVA45976.1"/>
    </source>
</evidence>
<reference evidence="1" key="1">
    <citation type="submission" date="2018-05" db="EMBL/GenBank/DDBJ databases">
        <authorList>
            <person name="Lanie J.A."/>
            <person name="Ng W.-L."/>
            <person name="Kazmierczak K.M."/>
            <person name="Andrzejewski T.M."/>
            <person name="Davidsen T.M."/>
            <person name="Wayne K.J."/>
            <person name="Tettelin H."/>
            <person name="Glass J.I."/>
            <person name="Rusch D."/>
            <person name="Podicherti R."/>
            <person name="Tsui H.-C.T."/>
            <person name="Winkler M.E."/>
        </authorList>
    </citation>
    <scope>NUCLEOTIDE SEQUENCE</scope>
</reference>
<dbReference type="InterPro" id="IPR012467">
    <property type="entry name" value="DUF1684"/>
</dbReference>
<protein>
    <recommendedName>
        <fullName evidence="2">DUF1684 domain-containing protein</fullName>
    </recommendedName>
</protein>
<dbReference type="EMBL" id="UINC01010325">
    <property type="protein sequence ID" value="SVA45976.1"/>
    <property type="molecule type" value="Genomic_DNA"/>
</dbReference>
<dbReference type="AlphaFoldDB" id="A0A381W090"/>
<gene>
    <name evidence="1" type="ORF">METZ01_LOCUS98830</name>
</gene>
<accession>A0A381W090</accession>
<dbReference type="Pfam" id="PF07920">
    <property type="entry name" value="DUF1684"/>
    <property type="match status" value="1"/>
</dbReference>
<name>A0A381W090_9ZZZZ</name>
<dbReference type="PANTHER" id="PTHR41913:SF1">
    <property type="entry name" value="DUF1684 DOMAIN-CONTAINING PROTEIN"/>
    <property type="match status" value="1"/>
</dbReference>
<evidence type="ECO:0008006" key="2">
    <source>
        <dbReference type="Google" id="ProtNLM"/>
    </source>
</evidence>
<proteinExistence type="predicted"/>
<dbReference type="PROSITE" id="PS51257">
    <property type="entry name" value="PROKAR_LIPOPROTEIN"/>
    <property type="match status" value="1"/>
</dbReference>
<sequence length="313" mass="35345">MLSYALRSGFVTLVLAGCMAEDWPEPPAVSFDEFSREHQEWREDRRERLVRPFSGVVLWMGLWELAQGTTPFGSDPQLSIVLPEEDAPPLAGTIHRSGQEIRLEPGIDSPLTIREGERIVETMVLQSDRTGNTTNLALGSLGLRIHGEPGTDRLWLRVWDEDSSKRETFELPESYPVDTEWRVTAKFRPYAEPRALPVQDVTSGMIEYQTPGELVFEADGREHSLIAVLQSERSTSYFVMMWDSTATIDTYQSGRYLSVPLADEDGWTTIDFNRTYNPPCVFSAYSVCALPPPENRLRLAVTAGEKRPVEPAY</sequence>